<dbReference type="GO" id="GO:0005634">
    <property type="term" value="C:nucleus"/>
    <property type="evidence" value="ECO:0007669"/>
    <property type="project" value="UniProtKB-SubCell"/>
</dbReference>
<reference evidence="6" key="1">
    <citation type="submission" date="2025-08" db="UniProtKB">
        <authorList>
            <consortium name="RefSeq"/>
        </authorList>
    </citation>
    <scope>IDENTIFICATION</scope>
</reference>
<accession>A0A9C6SGU5</accession>
<dbReference type="OrthoDB" id="10071381at2759"/>
<dbReference type="InterPro" id="IPR039781">
    <property type="entry name" value="Rad21/Rec8-like"/>
</dbReference>
<organism evidence="5 6">
    <name type="scientific">Bombus terrestris</name>
    <name type="common">Buff-tailed bumblebee</name>
    <name type="synonym">Apis terrestris</name>
    <dbReference type="NCBI Taxonomy" id="30195"/>
    <lineage>
        <taxon>Eukaryota</taxon>
        <taxon>Metazoa</taxon>
        <taxon>Ecdysozoa</taxon>
        <taxon>Arthropoda</taxon>
        <taxon>Hexapoda</taxon>
        <taxon>Insecta</taxon>
        <taxon>Pterygota</taxon>
        <taxon>Neoptera</taxon>
        <taxon>Endopterygota</taxon>
        <taxon>Hymenoptera</taxon>
        <taxon>Apocrita</taxon>
        <taxon>Aculeata</taxon>
        <taxon>Apoidea</taxon>
        <taxon>Anthophila</taxon>
        <taxon>Apidae</taxon>
        <taxon>Bombus</taxon>
        <taxon>Bombus</taxon>
    </lineage>
</organism>
<dbReference type="KEGG" id="bter:100644365"/>
<feature type="region of interest" description="Disordered" evidence="3">
    <location>
        <begin position="456"/>
        <end position="477"/>
    </location>
</feature>
<name>A0A9C6SGU5_BOMTE</name>
<dbReference type="PANTHER" id="PTHR12585">
    <property type="entry name" value="SCC1 / RAD21 FAMILY MEMBER"/>
    <property type="match status" value="1"/>
</dbReference>
<dbReference type="GO" id="GO:0051177">
    <property type="term" value="P:meiotic sister chromatid cohesion"/>
    <property type="evidence" value="ECO:0007669"/>
    <property type="project" value="TreeGrafter"/>
</dbReference>
<dbReference type="GO" id="GO:0030893">
    <property type="term" value="C:meiotic cohesin complex"/>
    <property type="evidence" value="ECO:0007669"/>
    <property type="project" value="TreeGrafter"/>
</dbReference>
<evidence type="ECO:0000259" key="4">
    <source>
        <dbReference type="Pfam" id="PF04825"/>
    </source>
</evidence>
<feature type="compositionally biased region" description="Basic and acidic residues" evidence="3">
    <location>
        <begin position="467"/>
        <end position="477"/>
    </location>
</feature>
<protein>
    <submittedName>
        <fullName evidence="6">Uncharacterized protein LOC100644365</fullName>
    </submittedName>
</protein>
<dbReference type="GO" id="GO:0003682">
    <property type="term" value="F:chromatin binding"/>
    <property type="evidence" value="ECO:0007669"/>
    <property type="project" value="TreeGrafter"/>
</dbReference>
<dbReference type="Pfam" id="PF04825">
    <property type="entry name" value="Rad21_Rec8_N"/>
    <property type="match status" value="1"/>
</dbReference>
<dbReference type="GO" id="GO:0006302">
    <property type="term" value="P:double-strand break repair"/>
    <property type="evidence" value="ECO:0007669"/>
    <property type="project" value="TreeGrafter"/>
</dbReference>
<gene>
    <name evidence="6" type="primary">LOC100644365</name>
</gene>
<dbReference type="Proteomes" id="UP000835206">
    <property type="component" value="Chromosome 5"/>
</dbReference>
<dbReference type="RefSeq" id="XP_048261937.1">
    <property type="nucleotide sequence ID" value="XM_048405980.1"/>
</dbReference>
<keyword evidence="5" id="KW-1185">Reference proteome</keyword>
<dbReference type="AlphaFoldDB" id="A0A9C6SGU5"/>
<evidence type="ECO:0000256" key="2">
    <source>
        <dbReference type="ARBA" id="ARBA00023242"/>
    </source>
</evidence>
<comment type="subcellular location">
    <subcellularLocation>
        <location evidence="1">Nucleus</location>
    </subcellularLocation>
</comment>
<proteinExistence type="predicted"/>
<dbReference type="PANTHER" id="PTHR12585:SF27">
    <property type="entry name" value="MEIOTIC RECOMBINATION PROTEIN REC8 HOMOLOG"/>
    <property type="match status" value="1"/>
</dbReference>
<evidence type="ECO:0000256" key="3">
    <source>
        <dbReference type="SAM" id="MobiDB-lite"/>
    </source>
</evidence>
<sequence>MFYSTELLSLRRKGKLAKCWLAATFSEKMFKETCRPILIKKINIVLTCEEILSTIEMRNGRNYGRFSLYLSSQLMYGAAKILLYQTKYFQALILINAKIFQISFRRHEEFNAVMALELPDVPPMEDVFRNLEIPSNSHLITEEPYTSVIGRLMQDEMNFGILSEHDMEQYLAGPELSLNEIRRFPWDQSTEIHEKSVQVPFIDVNRFEIETIETERKTRVASAENDQHKSFVVPRGSDVKKPATSRKRTLISPTEIPAKRSKISPVENLPPPLPIEPLPPLIDEPPSAPELPFQLQQGLSVLENIELIEVVKSKKTRKCFDERTQLSGSVMRKYIRNVSVHTRPLWRERSTSILLRGIEYLRQPSTKISNKLWGETLNKLFSSCLTKPLAQTVQNDFQDVLDFEIEQTTAGETIRVGALSRLPNQTDELSSRKLMFTAPEITYQSKTLEKILQTENLVAGEEEEPPDEQRKETKEFEEPLIELPEITGFEEKIGERTITEKSSDGRNAKSSSSSVSKTHLIKKELLALMETHWSERTFIKFHDVISPESCNKFDAASTFAHCLELHAKKKIILKQAEPFDTIWIQKYPYYTSESGNSTAAAS</sequence>
<dbReference type="Gene3D" id="1.10.10.580">
    <property type="entry name" value="Structural maintenance of chromosome 1. Chain E"/>
    <property type="match status" value="1"/>
</dbReference>
<evidence type="ECO:0000313" key="6">
    <source>
        <dbReference type="RefSeq" id="XP_048261937.1"/>
    </source>
</evidence>
<dbReference type="InterPro" id="IPR006910">
    <property type="entry name" value="Rad21_Rec8_N"/>
</dbReference>
<dbReference type="InterPro" id="IPR023093">
    <property type="entry name" value="ScpA-like_C"/>
</dbReference>
<dbReference type="GeneID" id="100644365"/>
<feature type="domain" description="Rad21/Rec8-like protein N-terminal" evidence="4">
    <location>
        <begin position="1"/>
        <end position="91"/>
    </location>
</feature>
<evidence type="ECO:0000313" key="5">
    <source>
        <dbReference type="Proteomes" id="UP000835206"/>
    </source>
</evidence>
<evidence type="ECO:0000256" key="1">
    <source>
        <dbReference type="ARBA" id="ARBA00004123"/>
    </source>
</evidence>
<keyword evidence="2" id="KW-0539">Nucleus</keyword>